<feature type="compositionally biased region" description="Basic residues" evidence="2">
    <location>
        <begin position="1779"/>
        <end position="1789"/>
    </location>
</feature>
<dbReference type="SMART" id="SM00449">
    <property type="entry name" value="SPRY"/>
    <property type="match status" value="1"/>
</dbReference>
<feature type="compositionally biased region" description="Basic residues" evidence="2">
    <location>
        <begin position="1639"/>
        <end position="1649"/>
    </location>
</feature>
<feature type="compositionally biased region" description="Basic residues" evidence="2">
    <location>
        <begin position="1749"/>
        <end position="1759"/>
    </location>
</feature>
<proteinExistence type="predicted"/>
<dbReference type="OrthoDB" id="3514773at2759"/>
<feature type="compositionally biased region" description="Basic residues" evidence="2">
    <location>
        <begin position="2023"/>
        <end position="2043"/>
    </location>
</feature>
<feature type="compositionally biased region" description="Basic residues" evidence="2">
    <location>
        <begin position="1693"/>
        <end position="1703"/>
    </location>
</feature>
<feature type="region of interest" description="Disordered" evidence="2">
    <location>
        <begin position="1496"/>
        <end position="1537"/>
    </location>
</feature>
<dbReference type="GO" id="GO:0061789">
    <property type="term" value="P:dense core granule priming"/>
    <property type="evidence" value="ECO:0007669"/>
    <property type="project" value="TreeGrafter"/>
</dbReference>
<feature type="compositionally biased region" description="Acidic residues" evidence="2">
    <location>
        <begin position="1763"/>
        <end position="1774"/>
    </location>
</feature>
<dbReference type="InterPro" id="IPR001870">
    <property type="entry name" value="B30.2/SPRY"/>
</dbReference>
<dbReference type="InterPro" id="IPR022074">
    <property type="entry name" value="DUF3626"/>
</dbReference>
<dbReference type="GO" id="GO:0019992">
    <property type="term" value="F:diacylglycerol binding"/>
    <property type="evidence" value="ECO:0007669"/>
    <property type="project" value="InterPro"/>
</dbReference>
<protein>
    <submittedName>
        <fullName evidence="5">Uncharacterized protein</fullName>
    </submittedName>
</protein>
<dbReference type="Proteomes" id="UP000604046">
    <property type="component" value="Unassembled WGS sequence"/>
</dbReference>
<evidence type="ECO:0000259" key="3">
    <source>
        <dbReference type="PROSITE" id="PS50188"/>
    </source>
</evidence>
<dbReference type="PANTHER" id="PTHR10480">
    <property type="entry name" value="PROTEIN UNC-13 HOMOLOG"/>
    <property type="match status" value="1"/>
</dbReference>
<dbReference type="PROSITE" id="PS50222">
    <property type="entry name" value="EF_HAND_2"/>
    <property type="match status" value="2"/>
</dbReference>
<feature type="compositionally biased region" description="Acidic residues" evidence="2">
    <location>
        <begin position="1843"/>
        <end position="1852"/>
    </location>
</feature>
<feature type="compositionally biased region" description="Basic and acidic residues" evidence="2">
    <location>
        <begin position="1953"/>
        <end position="1964"/>
    </location>
</feature>
<feature type="compositionally biased region" description="Acidic residues" evidence="2">
    <location>
        <begin position="1733"/>
        <end position="1744"/>
    </location>
</feature>
<feature type="compositionally biased region" description="Acidic residues" evidence="2">
    <location>
        <begin position="1677"/>
        <end position="1688"/>
    </location>
</feature>
<sequence>MGSTCCSGHNNTDVRFSVGAGHDDIVKALGRVGEDADMAAVVAGLARIIHDHPYLKPMGTEAKPHHLLYWVRCCREAVIAKNIEDAKGFLERISCSLKHEIAQVTDAFRRFDVDKSEKLDPKEFKYMCAYIGWGPEEAAMMDVNDDGYITLEEFQRFVGDAGGLGELFEHRRLRVARKQWGVEAPAVLEVGNRVRSHFHTADGKKSEHLREGQVLELRVMPTNGVLIDFVDDESEQTGPKVLSRQVVPQSWIFSDTRDSNVVSALREVGILEEQQAFWAAIFPESEMRAVEKLVPCQRAALAHVRANASALHEAALPEVRKRFESLGYSEQELQATLGWIQDLAPTVVHIHIDRVGRFMETDEYYRSQFETGTSSGALDSKNDIRKRWEMELFGGTYEHAKPFERCKYGALGVMNDFRGVTSAYGYGDSYLVLKDVRLRCTFASTDSGGISGQRLAVLDKYAHVLKEYSEQELRSLVDVATANTSMQDLSQVNPQLLRGMTEDPMENWITVGFPNLSQSSGKYYFEVELYCGCSSPQVGVLSSQFIPAPRNSSFLGGVGDDEHGFAADGQHAILWHDGKRLPFEDLWPSSDQALSEDVVVGVAVDLDKRHIYFSTNGKWPDAPSFAEDKVRKNLKLYPAMSIKGRAAFNFGPGFKHEPPKVASFGRWPQAGEELLRVDCPILGNSSKLRIYKEIQIHGEVSLKRNVQRLVANKKFLEMQKSQRSWAISVDGLEAELNGVYNRSGARNGMPMYLKQGKAAIFYSSTAKAWRIVELASDIDLKVADLDTQKMIASVDAAKEELTPPREGWERPREVMGYVPMEDFKTAAQKSAAKPEEIQKLVDRLKGNLPSGQTVVFRSNGKASLESEWEKVSTPQIGAEDCWSAAVELSQHKLLESYGLGKCKVVETAHPYETADHSFTRRVTVDTEGGIDIHFAPECRTYDHRTTLSIFGGGLSKALVGIGARVHAKVVTGREEAHGTIIGRAEGGLWKVRIDADEAEICGVFQEWLEASDNGRARYCVSCVAEEQKTVQVTYEDGMAVGSEIAGFRFDVADPLAPFTVTGFSSRKGPAQAAGVMVGWFLDVGALLREDLRVGHLISDPFYVRAIRSACNRARERLLPQCRVKYDQEVGSEISGLTEKGGVVTIDGFADTGAAILTTGDETTSGLELRPREAGAVSAWQCGGKAWSWVETFDLPANREPFGDLTQDAVVKDPTALLKLSGAAPSAEPAKAPESREGEFSMTDLQMVFRKLDDECNHSLSQGKLLKAPQVEHDNQQAWQVFHECRQHPKFEMYRDLMNHSGQEVFTYIERVFSDQSDFLAWLNQETAAEDAAKMASQQMLQHPRFRDFCAAVQVGPEEWGKPGADLTMEVSLFQEWVVAAEREAAAVPRPPVVNPDLVETQVVDDGMYLGPDDVPPPPPEEAVALTPDVKKPLDSTFASAAMASPKAGRCDACSTSGPKGISDAVSKEDVARVLENAPKELLYDIWRSSHKSLYGCSPQETRVTPDDNHEKASVKPSEKSQEAEPCSEEASAEAPPVIVFREEEEDCLVQDADEVIDSMEKMCIREAKRELKAKDKKKEKQAPGGGAKGKPGPAADAAVDDADTEDEAVVKPKASNAGSKKPKKVEEEEEEEQEVPVRKASKGGSKKPKKVEEEEDEDEQEVPVRKASKGGIKKVEEEEDDEQEEEQEMPVRKASKGGSKKPKKVEEEEEEEQEMPVRKASKGGSKKPKKVEEEEEEEQEEEQEMPVRKASKGGSKKPKKVEEEEEEEQEEEQEMPVRKASKGGSKKPKKAEEEEEEEQEVPVRKASKGGSKKPKKVEEEEEEEQEVPVRKASKGGSKRKQIEEEEEEEQEVPEPVHEASKGGTKKKQKQKVVDEQQEEERHVPVRKASKQPKKVEVEEEEEQDEEQQEEEEEGEEEPVCKASKGGKKRKQAEEEQEVPNTVRSKGSSKKAKKTEEADKEEATKGGRPVLKGLVEIGPGRFRDASGTTFTSVGGDFGPFFAEGVSNDDEEAHDSKAVPARGSPKAKAKAKGKSKAKAKAKTKAAAREGPCGKEKGKKVQEEEDEREDPVQYLTAVFYSDSSVWNAMLCCSLAGRRGP</sequence>
<dbReference type="CDD" id="cd00051">
    <property type="entry name" value="EFh"/>
    <property type="match status" value="1"/>
</dbReference>
<feature type="compositionally biased region" description="Basic and acidic residues" evidence="2">
    <location>
        <begin position="1570"/>
        <end position="1581"/>
    </location>
</feature>
<dbReference type="GO" id="GO:0005516">
    <property type="term" value="F:calmodulin binding"/>
    <property type="evidence" value="ECO:0007669"/>
    <property type="project" value="TreeGrafter"/>
</dbReference>
<feature type="compositionally biased region" description="Basic and acidic residues" evidence="2">
    <location>
        <begin position="2049"/>
        <end position="2059"/>
    </location>
</feature>
<gene>
    <name evidence="5" type="ORF">SNAT2548_LOCUS34676</name>
</gene>
<dbReference type="InterPro" id="IPR043136">
    <property type="entry name" value="B30.2/SPRY_sf"/>
</dbReference>
<dbReference type="PANTHER" id="PTHR10480:SF12">
    <property type="entry name" value="UNC-13, ISOFORM E"/>
    <property type="match status" value="1"/>
</dbReference>
<feature type="compositionally biased region" description="Acidic residues" evidence="2">
    <location>
        <begin position="1598"/>
        <end position="1607"/>
    </location>
</feature>
<feature type="region of interest" description="Disordered" evidence="2">
    <location>
        <begin position="2000"/>
        <end position="2067"/>
    </location>
</feature>
<dbReference type="Pfam" id="PF12294">
    <property type="entry name" value="DUF3626"/>
    <property type="match status" value="1"/>
</dbReference>
<dbReference type="GO" id="GO:0005886">
    <property type="term" value="C:plasma membrane"/>
    <property type="evidence" value="ECO:0007669"/>
    <property type="project" value="TreeGrafter"/>
</dbReference>
<feature type="compositionally biased region" description="Acidic residues" evidence="2">
    <location>
        <begin position="1897"/>
        <end position="1917"/>
    </location>
</feature>
<dbReference type="GO" id="GO:0005509">
    <property type="term" value="F:calcium ion binding"/>
    <property type="evidence" value="ECO:0007669"/>
    <property type="project" value="InterPro"/>
</dbReference>
<dbReference type="SMART" id="SM00054">
    <property type="entry name" value="EFh"/>
    <property type="match status" value="2"/>
</dbReference>
<feature type="domain" description="EF-hand" evidence="4">
    <location>
        <begin position="139"/>
        <end position="164"/>
    </location>
</feature>
<organism evidence="5 6">
    <name type="scientific">Symbiodinium natans</name>
    <dbReference type="NCBI Taxonomy" id="878477"/>
    <lineage>
        <taxon>Eukaryota</taxon>
        <taxon>Sar</taxon>
        <taxon>Alveolata</taxon>
        <taxon>Dinophyceae</taxon>
        <taxon>Suessiales</taxon>
        <taxon>Symbiodiniaceae</taxon>
        <taxon>Symbiodinium</taxon>
    </lineage>
</organism>
<feature type="domain" description="B30.2/SPRY" evidence="3">
    <location>
        <begin position="446"/>
        <end position="655"/>
    </location>
</feature>
<feature type="compositionally biased region" description="Basic and acidic residues" evidence="2">
    <location>
        <begin position="1503"/>
        <end position="1522"/>
    </location>
</feature>
<dbReference type="Gene3D" id="2.60.120.920">
    <property type="match status" value="1"/>
</dbReference>
<evidence type="ECO:0000259" key="4">
    <source>
        <dbReference type="PROSITE" id="PS50222"/>
    </source>
</evidence>
<dbReference type="InterPro" id="IPR013320">
    <property type="entry name" value="ConA-like_dom_sf"/>
</dbReference>
<feature type="compositionally biased region" description="Basic residues" evidence="2">
    <location>
        <begin position="1805"/>
        <end position="1815"/>
    </location>
</feature>
<feature type="domain" description="EF-hand" evidence="4">
    <location>
        <begin position="99"/>
        <end position="134"/>
    </location>
</feature>
<dbReference type="EMBL" id="CAJNDS010002823">
    <property type="protein sequence ID" value="CAE7610007.1"/>
    <property type="molecule type" value="Genomic_DNA"/>
</dbReference>
<feature type="compositionally biased region" description="Basic and acidic residues" evidence="2">
    <location>
        <begin position="1871"/>
        <end position="1883"/>
    </location>
</feature>
<dbReference type="Gene3D" id="1.10.238.10">
    <property type="entry name" value="EF-hand"/>
    <property type="match status" value="1"/>
</dbReference>
<dbReference type="SUPFAM" id="SSF47473">
    <property type="entry name" value="EF-hand"/>
    <property type="match status" value="1"/>
</dbReference>
<evidence type="ECO:0000256" key="1">
    <source>
        <dbReference type="ARBA" id="ARBA00022837"/>
    </source>
</evidence>
<evidence type="ECO:0000313" key="6">
    <source>
        <dbReference type="Proteomes" id="UP000604046"/>
    </source>
</evidence>
<keyword evidence="6" id="KW-1185">Reference proteome</keyword>
<dbReference type="Pfam" id="PF00622">
    <property type="entry name" value="SPRY"/>
    <property type="match status" value="1"/>
</dbReference>
<comment type="caution">
    <text evidence="5">The sequence shown here is derived from an EMBL/GenBank/DDBJ whole genome shotgun (WGS) entry which is preliminary data.</text>
</comment>
<dbReference type="SUPFAM" id="SSF49899">
    <property type="entry name" value="Concanavalin A-like lectins/glucanases"/>
    <property type="match status" value="1"/>
</dbReference>
<dbReference type="InterPro" id="IPR011992">
    <property type="entry name" value="EF-hand-dom_pair"/>
</dbReference>
<feature type="compositionally biased region" description="Basic residues" evidence="2">
    <location>
        <begin position="1719"/>
        <end position="1729"/>
    </location>
</feature>
<dbReference type="PROSITE" id="PS50188">
    <property type="entry name" value="B302_SPRY"/>
    <property type="match status" value="1"/>
</dbReference>
<dbReference type="Pfam" id="PF13202">
    <property type="entry name" value="EF-hand_5"/>
    <property type="match status" value="1"/>
</dbReference>
<dbReference type="InterPro" id="IPR018247">
    <property type="entry name" value="EF_Hand_1_Ca_BS"/>
</dbReference>
<name>A0A812VBE8_9DINO</name>
<feature type="region of interest" description="Disordered" evidence="2">
    <location>
        <begin position="1570"/>
        <end position="1971"/>
    </location>
</feature>
<accession>A0A812VBE8</accession>
<dbReference type="InterPro" id="IPR002048">
    <property type="entry name" value="EF_hand_dom"/>
</dbReference>
<evidence type="ECO:0000313" key="5">
    <source>
        <dbReference type="EMBL" id="CAE7610007.1"/>
    </source>
</evidence>
<reference evidence="5" key="1">
    <citation type="submission" date="2021-02" db="EMBL/GenBank/DDBJ databases">
        <authorList>
            <person name="Dougan E. K."/>
            <person name="Rhodes N."/>
            <person name="Thang M."/>
            <person name="Chan C."/>
        </authorList>
    </citation>
    <scope>NUCLEOTIDE SEQUENCE</scope>
</reference>
<dbReference type="InterPro" id="IPR003877">
    <property type="entry name" value="SPRY_dom"/>
</dbReference>
<dbReference type="CDD" id="cd11709">
    <property type="entry name" value="SPRY"/>
    <property type="match status" value="1"/>
</dbReference>
<evidence type="ECO:0000256" key="2">
    <source>
        <dbReference type="SAM" id="MobiDB-lite"/>
    </source>
</evidence>
<keyword evidence="1" id="KW-0106">Calcium</keyword>
<dbReference type="InterPro" id="IPR027080">
    <property type="entry name" value="Unc-13"/>
</dbReference>
<dbReference type="PROSITE" id="PS00018">
    <property type="entry name" value="EF_HAND_1"/>
    <property type="match status" value="1"/>
</dbReference>
<dbReference type="GO" id="GO:0017075">
    <property type="term" value="F:syntaxin-1 binding"/>
    <property type="evidence" value="ECO:0007669"/>
    <property type="project" value="TreeGrafter"/>
</dbReference>